<dbReference type="PROSITE" id="PS51746">
    <property type="entry name" value="PPM_2"/>
    <property type="match status" value="1"/>
</dbReference>
<dbReference type="RefSeq" id="XP_003688201.1">
    <property type="nucleotide sequence ID" value="XM_003688153.1"/>
</dbReference>
<dbReference type="GO" id="GO:0004741">
    <property type="term" value="F:[pyruvate dehydrogenase (acetyl-transferring)]-phosphatase activity"/>
    <property type="evidence" value="ECO:0007669"/>
    <property type="project" value="EnsemblFungi"/>
</dbReference>
<dbReference type="PANTHER" id="PTHR13832">
    <property type="entry name" value="PROTEIN PHOSPHATASE 2C"/>
    <property type="match status" value="1"/>
</dbReference>
<name>G8C0Q2_TETPH</name>
<dbReference type="KEGG" id="tpf:TPHA_0M01920"/>
<dbReference type="AlphaFoldDB" id="G8C0Q2"/>
<keyword evidence="3" id="KW-1185">Reference proteome</keyword>
<dbReference type="InterPro" id="IPR036457">
    <property type="entry name" value="PPM-type-like_dom_sf"/>
</dbReference>
<evidence type="ECO:0000313" key="2">
    <source>
        <dbReference type="EMBL" id="CCE65767.1"/>
    </source>
</evidence>
<dbReference type="Pfam" id="PF00481">
    <property type="entry name" value="PP2C"/>
    <property type="match status" value="1"/>
</dbReference>
<dbReference type="SUPFAM" id="SSF81606">
    <property type="entry name" value="PP2C-like"/>
    <property type="match status" value="1"/>
</dbReference>
<dbReference type="GeneID" id="11531836"/>
<dbReference type="GO" id="GO:0005759">
    <property type="term" value="C:mitochondrial matrix"/>
    <property type="evidence" value="ECO:0007669"/>
    <property type="project" value="EnsemblFungi"/>
</dbReference>
<organism evidence="2 3">
    <name type="scientific">Tetrapisispora phaffii (strain ATCC 24235 / CBS 4417 / NBRC 1672 / NRRL Y-8282 / UCD 70-5)</name>
    <name type="common">Yeast</name>
    <name type="synonym">Fabospora phaffii</name>
    <dbReference type="NCBI Taxonomy" id="1071381"/>
    <lineage>
        <taxon>Eukaryota</taxon>
        <taxon>Fungi</taxon>
        <taxon>Dikarya</taxon>
        <taxon>Ascomycota</taxon>
        <taxon>Saccharomycotina</taxon>
        <taxon>Saccharomycetes</taxon>
        <taxon>Saccharomycetales</taxon>
        <taxon>Saccharomycetaceae</taxon>
        <taxon>Tetrapisispora</taxon>
    </lineage>
</organism>
<dbReference type="InterPro" id="IPR015655">
    <property type="entry name" value="PP2C"/>
</dbReference>
<dbReference type="OrthoDB" id="416093at2759"/>
<dbReference type="SMART" id="SM00332">
    <property type="entry name" value="PP2Cc"/>
    <property type="match status" value="1"/>
</dbReference>
<accession>G8C0Q2</accession>
<dbReference type="CDD" id="cd00143">
    <property type="entry name" value="PP2Cc"/>
    <property type="match status" value="1"/>
</dbReference>
<dbReference type="GO" id="GO:0016236">
    <property type="term" value="P:macroautophagy"/>
    <property type="evidence" value="ECO:0007669"/>
    <property type="project" value="EnsemblFungi"/>
</dbReference>
<dbReference type="eggNOG" id="KOG0698">
    <property type="taxonomic scope" value="Eukaryota"/>
</dbReference>
<dbReference type="PANTHER" id="PTHR13832:SF589">
    <property type="entry name" value="[PYRUVATE DEHYDROGENASE [ACETYL-TRANSFERRING]]-PHOSPHATASE 2, MITOCHONDRIAL"/>
    <property type="match status" value="1"/>
</dbReference>
<proteinExistence type="predicted"/>
<dbReference type="Gene3D" id="3.60.40.10">
    <property type="entry name" value="PPM-type phosphatase domain"/>
    <property type="match status" value="1"/>
</dbReference>
<protein>
    <recommendedName>
        <fullName evidence="1">PPM-type phosphatase domain-containing protein</fullName>
    </recommendedName>
</protein>
<feature type="domain" description="PPM-type phosphatase" evidence="1">
    <location>
        <begin position="87"/>
        <end position="474"/>
    </location>
</feature>
<dbReference type="GO" id="GO:1901524">
    <property type="term" value="P:regulation of mitophagy"/>
    <property type="evidence" value="ECO:0007669"/>
    <property type="project" value="EnsemblFungi"/>
</dbReference>
<dbReference type="OMA" id="LPNWGNW"/>
<sequence length="498" mass="56338">MVASQSFIRIKPVNLVKLSAQRNGRAATHMSSVSETVESAKNDQHMLRIPLKRFPSVIGHSTSRISRRFNEDTYSMSLLKLPSITQELLISQKLKNGEVLDDVELRSRSILNLSVFDGHGGDRVSKLLAEKLHDEVSNDFITKEDFYELLRRYKDLIKGRYWENLYRTRDTFYEKFIKNCNTKEEQVLFGLDNQGSRMIFDKWGNIIDKISLLTEQERLRIFYAYLKFDLESCCGYGKTGDSSTMSLQDRVETFKGGSTASSIFISAYGNEHNLFDESFFVDPRSLLKLVVTQVGDSKILLCDSNGIAHSLTKIHSASSKRESKRLLYQDDMEVNNDTSLNSEADIIEEDAFGDKRFLNNFANTRSFGDLIGKPEGLSSEPDIYSYLIGSTKTIPHSEKSKLQFGGDECFITLISDGVSNILSDQEVVDLITSTVNLRGLKKATPQYVADEVIKFISALSNRNSDNATCVVLRLPNWGNWPNIDRSGAERELKLLNVP</sequence>
<evidence type="ECO:0000259" key="1">
    <source>
        <dbReference type="PROSITE" id="PS51746"/>
    </source>
</evidence>
<evidence type="ECO:0000313" key="3">
    <source>
        <dbReference type="Proteomes" id="UP000005666"/>
    </source>
</evidence>
<gene>
    <name evidence="2" type="primary">TPHA0M01920</name>
    <name evidence="2" type="ordered locus">TPHA_0M01920</name>
</gene>
<dbReference type="STRING" id="1071381.G8C0Q2"/>
<dbReference type="InterPro" id="IPR001932">
    <property type="entry name" value="PPM-type_phosphatase-like_dom"/>
</dbReference>
<dbReference type="Proteomes" id="UP000005666">
    <property type="component" value="Chromosome 13"/>
</dbReference>
<dbReference type="GO" id="GO:0000422">
    <property type="term" value="P:autophagy of mitochondrion"/>
    <property type="evidence" value="ECO:0007669"/>
    <property type="project" value="EnsemblFungi"/>
</dbReference>
<reference evidence="2 3" key="1">
    <citation type="journal article" date="2011" name="Proc. Natl. Acad. Sci. U.S.A.">
        <title>Evolutionary erosion of yeast sex chromosomes by mating-type switching accidents.</title>
        <authorList>
            <person name="Gordon J.L."/>
            <person name="Armisen D."/>
            <person name="Proux-Wera E."/>
            <person name="Oheigeartaigh S.S."/>
            <person name="Byrne K.P."/>
            <person name="Wolfe K.H."/>
        </authorList>
    </citation>
    <scope>NUCLEOTIDE SEQUENCE [LARGE SCALE GENOMIC DNA]</scope>
    <source>
        <strain evidence="3">ATCC 24235 / CBS 4417 / NBRC 1672 / NRRL Y-8282 / UCD 70-5</strain>
    </source>
</reference>
<dbReference type="HOGENOM" id="CLU_021251_0_0_1"/>
<dbReference type="GO" id="GO:0005758">
    <property type="term" value="C:mitochondrial intermembrane space"/>
    <property type="evidence" value="ECO:0007669"/>
    <property type="project" value="EnsemblFungi"/>
</dbReference>
<dbReference type="EMBL" id="HE612868">
    <property type="protein sequence ID" value="CCE65767.1"/>
    <property type="molecule type" value="Genomic_DNA"/>
</dbReference>